<keyword evidence="5 8" id="KW-0418">Kinase</keyword>
<dbReference type="GO" id="GO:0005524">
    <property type="term" value="F:ATP binding"/>
    <property type="evidence" value="ECO:0007669"/>
    <property type="project" value="UniProtKB-KW"/>
</dbReference>
<reference evidence="8 9" key="1">
    <citation type="submission" date="2017-08" db="EMBL/GenBank/DDBJ databases">
        <title>Infants hospitalized years apart are colonized by the same room-sourced microbial strains.</title>
        <authorList>
            <person name="Brooks B."/>
            <person name="Olm M.R."/>
            <person name="Firek B.A."/>
            <person name="Baker R."/>
            <person name="Thomas B.C."/>
            <person name="Morowitz M.J."/>
            <person name="Banfield J.F."/>
        </authorList>
    </citation>
    <scope>NUCLEOTIDE SEQUENCE [LARGE SCALE GENOMIC DNA]</scope>
    <source>
        <strain evidence="8">S2_003_000_R2_14</strain>
    </source>
</reference>
<gene>
    <name evidence="8" type="primary">thiD</name>
    <name evidence="8" type="ORF">DI536_19790</name>
</gene>
<feature type="domain" description="Pyridoxamine kinase/Phosphomethylpyrimidine kinase" evidence="7">
    <location>
        <begin position="13"/>
        <end position="254"/>
    </location>
</feature>
<sequence>MTTFTALSIAGSDPSGGAGLQADLKTFHQHGVYGMAVVTLLTVQNTQTVSRVEVMPGELVTQQAEAVLRDIAPGAVKTGALGSAEVIHAVAALKFNAPLVVDPVMISKHGHALLANEAREALRSKLMPVTTLLTPNSQEAAALWGRPVETVEQAVEAARALGAMGPKAVLVKGGHIAGVEAVDVLFHDGVVTHFRAPRIDTRHTHGTGCTYSAAITARLAKGESMVAAIAGAKQWLTEALRTAPGLGHGIGPVNHFAV</sequence>
<dbReference type="GO" id="GO:0009228">
    <property type="term" value="P:thiamine biosynthetic process"/>
    <property type="evidence" value="ECO:0007669"/>
    <property type="project" value="InterPro"/>
</dbReference>
<dbReference type="Gene3D" id="3.40.1190.20">
    <property type="match status" value="1"/>
</dbReference>
<evidence type="ECO:0000256" key="3">
    <source>
        <dbReference type="ARBA" id="ARBA00022679"/>
    </source>
</evidence>
<dbReference type="CDD" id="cd01169">
    <property type="entry name" value="HMPP_kinase"/>
    <property type="match status" value="1"/>
</dbReference>
<keyword evidence="6" id="KW-0067">ATP-binding</keyword>
<evidence type="ECO:0000256" key="4">
    <source>
        <dbReference type="ARBA" id="ARBA00022741"/>
    </source>
</evidence>
<dbReference type="InterPro" id="IPR004399">
    <property type="entry name" value="HMP/HMP-P_kinase_dom"/>
</dbReference>
<protein>
    <recommendedName>
        <fullName evidence="2">hydroxymethylpyrimidine kinase</fullName>
        <ecNumber evidence="2">2.7.1.49</ecNumber>
    </recommendedName>
</protein>
<evidence type="ECO:0000256" key="2">
    <source>
        <dbReference type="ARBA" id="ARBA00012135"/>
    </source>
</evidence>
<keyword evidence="4" id="KW-0547">Nucleotide-binding</keyword>
<dbReference type="AlphaFoldDB" id="A0A2W5T4S9"/>
<dbReference type="Pfam" id="PF08543">
    <property type="entry name" value="Phos_pyr_kin"/>
    <property type="match status" value="1"/>
</dbReference>
<organism evidence="8 9">
    <name type="scientific">Archangium gephyra</name>
    <dbReference type="NCBI Taxonomy" id="48"/>
    <lineage>
        <taxon>Bacteria</taxon>
        <taxon>Pseudomonadati</taxon>
        <taxon>Myxococcota</taxon>
        <taxon>Myxococcia</taxon>
        <taxon>Myxococcales</taxon>
        <taxon>Cystobacterineae</taxon>
        <taxon>Archangiaceae</taxon>
        <taxon>Archangium</taxon>
    </lineage>
</organism>
<dbReference type="NCBIfam" id="TIGR00097">
    <property type="entry name" value="HMP-P_kinase"/>
    <property type="match status" value="1"/>
</dbReference>
<dbReference type="PANTHER" id="PTHR20858">
    <property type="entry name" value="PHOSPHOMETHYLPYRIMIDINE KINASE"/>
    <property type="match status" value="1"/>
</dbReference>
<keyword evidence="3" id="KW-0808">Transferase</keyword>
<dbReference type="FunFam" id="3.40.1190.20:FF:000003">
    <property type="entry name" value="Phosphomethylpyrimidine kinase ThiD"/>
    <property type="match status" value="1"/>
</dbReference>
<accession>A0A2W5T4S9</accession>
<dbReference type="Proteomes" id="UP000249061">
    <property type="component" value="Unassembled WGS sequence"/>
</dbReference>
<dbReference type="EMBL" id="QFQP01000017">
    <property type="protein sequence ID" value="PZR10489.1"/>
    <property type="molecule type" value="Genomic_DNA"/>
</dbReference>
<dbReference type="GO" id="GO:0005829">
    <property type="term" value="C:cytosol"/>
    <property type="evidence" value="ECO:0007669"/>
    <property type="project" value="TreeGrafter"/>
</dbReference>
<dbReference type="UniPathway" id="UPA00060">
    <property type="reaction ID" value="UER00138"/>
</dbReference>
<dbReference type="EC" id="2.7.1.49" evidence="2"/>
<dbReference type="InterPro" id="IPR029056">
    <property type="entry name" value="Ribokinase-like"/>
</dbReference>
<dbReference type="PANTHER" id="PTHR20858:SF17">
    <property type="entry name" value="HYDROXYMETHYLPYRIMIDINE_PHOSPHOMETHYLPYRIMIDINE KINASE THI20-RELATED"/>
    <property type="match status" value="1"/>
</dbReference>
<evidence type="ECO:0000313" key="8">
    <source>
        <dbReference type="EMBL" id="PZR10489.1"/>
    </source>
</evidence>
<proteinExistence type="predicted"/>
<name>A0A2W5T4S9_9BACT</name>
<evidence type="ECO:0000256" key="5">
    <source>
        <dbReference type="ARBA" id="ARBA00022777"/>
    </source>
</evidence>
<dbReference type="SUPFAM" id="SSF53613">
    <property type="entry name" value="Ribokinase-like"/>
    <property type="match status" value="1"/>
</dbReference>
<evidence type="ECO:0000256" key="6">
    <source>
        <dbReference type="ARBA" id="ARBA00022840"/>
    </source>
</evidence>
<dbReference type="InterPro" id="IPR013749">
    <property type="entry name" value="PM/HMP-P_kinase-1"/>
</dbReference>
<evidence type="ECO:0000256" key="1">
    <source>
        <dbReference type="ARBA" id="ARBA00004948"/>
    </source>
</evidence>
<comment type="pathway">
    <text evidence="1">Cofactor biosynthesis; thiamine diphosphate biosynthesis.</text>
</comment>
<evidence type="ECO:0000259" key="7">
    <source>
        <dbReference type="Pfam" id="PF08543"/>
    </source>
</evidence>
<dbReference type="GO" id="GO:0008902">
    <property type="term" value="F:hydroxymethylpyrimidine kinase activity"/>
    <property type="evidence" value="ECO:0007669"/>
    <property type="project" value="UniProtKB-EC"/>
</dbReference>
<dbReference type="GO" id="GO:0009229">
    <property type="term" value="P:thiamine diphosphate biosynthetic process"/>
    <property type="evidence" value="ECO:0007669"/>
    <property type="project" value="UniProtKB-UniPathway"/>
</dbReference>
<comment type="caution">
    <text evidence="8">The sequence shown here is derived from an EMBL/GenBank/DDBJ whole genome shotgun (WGS) entry which is preliminary data.</text>
</comment>
<evidence type="ECO:0000313" key="9">
    <source>
        <dbReference type="Proteomes" id="UP000249061"/>
    </source>
</evidence>
<dbReference type="GO" id="GO:0008972">
    <property type="term" value="F:phosphomethylpyrimidine kinase activity"/>
    <property type="evidence" value="ECO:0007669"/>
    <property type="project" value="InterPro"/>
</dbReference>